<comment type="caution">
    <text evidence="1">The sequence shown here is derived from an EMBL/GenBank/DDBJ whole genome shotgun (WGS) entry which is preliminary data.</text>
</comment>
<dbReference type="Proteomes" id="UP001151752">
    <property type="component" value="Chromosome 8"/>
</dbReference>
<evidence type="ECO:0000313" key="2">
    <source>
        <dbReference type="Proteomes" id="UP001151752"/>
    </source>
</evidence>
<keyword evidence="2" id="KW-1185">Reference proteome</keyword>
<evidence type="ECO:0000313" key="1">
    <source>
        <dbReference type="EMBL" id="KAJ6767655.1"/>
    </source>
</evidence>
<dbReference type="AlphaFoldDB" id="A0A9Q1ADN7"/>
<proteinExistence type="predicted"/>
<gene>
    <name evidence="1" type="ORF">OIU74_021509</name>
</gene>
<organism evidence="1 2">
    <name type="scientific">Salix koriyanagi</name>
    <dbReference type="NCBI Taxonomy" id="2511006"/>
    <lineage>
        <taxon>Eukaryota</taxon>
        <taxon>Viridiplantae</taxon>
        <taxon>Streptophyta</taxon>
        <taxon>Embryophyta</taxon>
        <taxon>Tracheophyta</taxon>
        <taxon>Spermatophyta</taxon>
        <taxon>Magnoliopsida</taxon>
        <taxon>eudicotyledons</taxon>
        <taxon>Gunneridae</taxon>
        <taxon>Pentapetalae</taxon>
        <taxon>rosids</taxon>
        <taxon>fabids</taxon>
        <taxon>Malpighiales</taxon>
        <taxon>Salicaceae</taxon>
        <taxon>Saliceae</taxon>
        <taxon>Salix</taxon>
    </lineage>
</organism>
<accession>A0A9Q1ADN7</accession>
<dbReference type="EMBL" id="JAPFFM010000003">
    <property type="protein sequence ID" value="KAJ6767655.1"/>
    <property type="molecule type" value="Genomic_DNA"/>
</dbReference>
<name>A0A9Q1ADN7_9ROSI</name>
<reference evidence="1" key="2">
    <citation type="journal article" date="2023" name="Int. J. Mol. Sci.">
        <title>De Novo Assembly and Annotation of 11 Diverse Shrub Willow (Salix) Genomes Reveals Novel Gene Organization in Sex-Linked Regions.</title>
        <authorList>
            <person name="Hyden B."/>
            <person name="Feng K."/>
            <person name="Yates T.B."/>
            <person name="Jawdy S."/>
            <person name="Cereghino C."/>
            <person name="Smart L.B."/>
            <person name="Muchero W."/>
        </authorList>
    </citation>
    <scope>NUCLEOTIDE SEQUENCE</scope>
    <source>
        <tissue evidence="1">Shoot tip</tissue>
    </source>
</reference>
<reference evidence="1" key="1">
    <citation type="submission" date="2022-11" db="EMBL/GenBank/DDBJ databases">
        <authorList>
            <person name="Hyden B.L."/>
            <person name="Feng K."/>
            <person name="Yates T."/>
            <person name="Jawdy S."/>
            <person name="Smart L.B."/>
            <person name="Muchero W."/>
        </authorList>
    </citation>
    <scope>NUCLEOTIDE SEQUENCE</scope>
    <source>
        <tissue evidence="1">Shoot tip</tissue>
    </source>
</reference>
<sequence length="129" mass="14157">MCLYDSSCDTPFGFCCDIDASLELSSKFLSLLAPMYTNAQIVDFVRDFLIVMDVYVVGLPGVISVRADADCNSAEKDYSLGVRLSTLSNPQIGSNMLFLQGIQNIEEQNIETIGVARTRTGDLQCVRLT</sequence>
<protein>
    <submittedName>
        <fullName evidence="1">Uncharacterized protein</fullName>
    </submittedName>
</protein>